<dbReference type="AlphaFoldDB" id="A0A450TVW2"/>
<dbReference type="EMBL" id="CAADEZ010000695">
    <property type="protein sequence ID" value="VFJ73146.1"/>
    <property type="molecule type" value="Genomic_DNA"/>
</dbReference>
<accession>A0A450TVW2</accession>
<sequence>MWMLRSNESFYYHCVVAGFYDGVRQVRGRASGEYPAWDPSGRPAGTFFVTGTRARIRCRCAITLFSTALAKDAQTTVWPTRTSLWLHDARRRPRFDAALWESILANEFRAFLGGADMSHVKISSPMGVFFCWGRGVLSPLTEALSPQRAQRSRAATGVVVLSLSLSISLLAIGKAR</sequence>
<proteinExistence type="predicted"/>
<organism evidence="1">
    <name type="scientific">Candidatus Kentrum sp. FM</name>
    <dbReference type="NCBI Taxonomy" id="2126340"/>
    <lineage>
        <taxon>Bacteria</taxon>
        <taxon>Pseudomonadati</taxon>
        <taxon>Pseudomonadota</taxon>
        <taxon>Gammaproteobacteria</taxon>
        <taxon>Candidatus Kentrum</taxon>
    </lineage>
</organism>
<protein>
    <submittedName>
        <fullName evidence="1">Uncharacterized protein</fullName>
    </submittedName>
</protein>
<name>A0A450TVW2_9GAMM</name>
<gene>
    <name evidence="1" type="ORF">BECKFM1743A_GA0114220_106952</name>
</gene>
<evidence type="ECO:0000313" key="1">
    <source>
        <dbReference type="EMBL" id="VFJ73146.1"/>
    </source>
</evidence>
<reference evidence="1" key="1">
    <citation type="submission" date="2019-02" db="EMBL/GenBank/DDBJ databases">
        <authorList>
            <person name="Gruber-Vodicka R. H."/>
            <person name="Seah K. B. B."/>
        </authorList>
    </citation>
    <scope>NUCLEOTIDE SEQUENCE</scope>
    <source>
        <strain evidence="1">BECK_BZ163</strain>
    </source>
</reference>